<dbReference type="InterPro" id="IPR013785">
    <property type="entry name" value="Aldolase_TIM"/>
</dbReference>
<dbReference type="NCBIfam" id="TIGR03569">
    <property type="entry name" value="NeuB_NnaB"/>
    <property type="match status" value="1"/>
</dbReference>
<dbReference type="InterPro" id="IPR051690">
    <property type="entry name" value="PseI-like"/>
</dbReference>
<dbReference type="InterPro" id="IPR020007">
    <property type="entry name" value="NeuB/NeuA"/>
</dbReference>
<proteinExistence type="predicted"/>
<dbReference type="Gene3D" id="3.90.1210.10">
    <property type="entry name" value="Antifreeze-like/N-acetylneuraminic acid synthase C-terminal domain"/>
    <property type="match status" value="1"/>
</dbReference>
<evidence type="ECO:0000313" key="2">
    <source>
        <dbReference type="EMBL" id="RDI47721.1"/>
    </source>
</evidence>
<dbReference type="GO" id="GO:0047444">
    <property type="term" value="F:N-acylneuraminate-9-phosphate synthase activity"/>
    <property type="evidence" value="ECO:0007669"/>
    <property type="project" value="TreeGrafter"/>
</dbReference>
<dbReference type="Pfam" id="PF03102">
    <property type="entry name" value="NeuB"/>
    <property type="match status" value="1"/>
</dbReference>
<dbReference type="SMART" id="SM00858">
    <property type="entry name" value="SAF"/>
    <property type="match status" value="1"/>
</dbReference>
<comment type="caution">
    <text evidence="2">The sequence shown here is derived from an EMBL/GenBank/DDBJ whole genome shotgun (WGS) entry which is preliminary data.</text>
</comment>
<gene>
    <name evidence="2" type="ORF">DFR59_101383</name>
</gene>
<dbReference type="Gene3D" id="3.20.20.70">
    <property type="entry name" value="Aldolase class I"/>
    <property type="match status" value="1"/>
</dbReference>
<dbReference type="SUPFAM" id="SSF51269">
    <property type="entry name" value="AFP III-like domain"/>
    <property type="match status" value="1"/>
</dbReference>
<protein>
    <submittedName>
        <fullName evidence="2">N-acetylneuraminate synthase</fullName>
    </submittedName>
</protein>
<evidence type="ECO:0000259" key="1">
    <source>
        <dbReference type="PROSITE" id="PS50844"/>
    </source>
</evidence>
<organism evidence="2 3">
    <name type="scientific">Falsibacillus pallidus</name>
    <dbReference type="NCBI Taxonomy" id="493781"/>
    <lineage>
        <taxon>Bacteria</taxon>
        <taxon>Bacillati</taxon>
        <taxon>Bacillota</taxon>
        <taxon>Bacilli</taxon>
        <taxon>Bacillales</taxon>
        <taxon>Bacillaceae</taxon>
        <taxon>Falsibacillus</taxon>
    </lineage>
</organism>
<dbReference type="PANTHER" id="PTHR42966">
    <property type="entry name" value="N-ACETYLNEURAMINATE SYNTHASE"/>
    <property type="match status" value="1"/>
</dbReference>
<dbReference type="Proteomes" id="UP000255326">
    <property type="component" value="Unassembled WGS sequence"/>
</dbReference>
<dbReference type="InterPro" id="IPR013974">
    <property type="entry name" value="SAF"/>
</dbReference>
<dbReference type="InterPro" id="IPR013132">
    <property type="entry name" value="PseI/NeuA/B-like_N"/>
</dbReference>
<dbReference type="CDD" id="cd11615">
    <property type="entry name" value="SAF_NeuB_like"/>
    <property type="match status" value="1"/>
</dbReference>
<evidence type="ECO:0000313" key="3">
    <source>
        <dbReference type="Proteomes" id="UP000255326"/>
    </source>
</evidence>
<name>A0A370GW03_9BACI</name>
<dbReference type="InterPro" id="IPR057736">
    <property type="entry name" value="SAF_PseI/NeuA/NeuB"/>
</dbReference>
<dbReference type="PROSITE" id="PS50844">
    <property type="entry name" value="AFP_LIKE"/>
    <property type="match status" value="1"/>
</dbReference>
<dbReference type="GO" id="GO:0016051">
    <property type="term" value="P:carbohydrate biosynthetic process"/>
    <property type="evidence" value="ECO:0007669"/>
    <property type="project" value="InterPro"/>
</dbReference>
<feature type="domain" description="AFP-like" evidence="1">
    <location>
        <begin position="288"/>
        <end position="344"/>
    </location>
</feature>
<dbReference type="SUPFAM" id="SSF51569">
    <property type="entry name" value="Aldolase"/>
    <property type="match status" value="1"/>
</dbReference>
<dbReference type="PANTHER" id="PTHR42966:SF1">
    <property type="entry name" value="SIALIC ACID SYNTHASE"/>
    <property type="match status" value="1"/>
</dbReference>
<reference evidence="2 3" key="1">
    <citation type="submission" date="2018-07" db="EMBL/GenBank/DDBJ databases">
        <title>Genomic Encyclopedia of Type Strains, Phase IV (KMG-IV): sequencing the most valuable type-strain genomes for metagenomic binning, comparative biology and taxonomic classification.</title>
        <authorList>
            <person name="Goeker M."/>
        </authorList>
    </citation>
    <scope>NUCLEOTIDE SEQUENCE [LARGE SCALE GENOMIC DNA]</scope>
    <source>
        <strain evidence="2 3">DSM 25281</strain>
    </source>
</reference>
<dbReference type="InterPro" id="IPR006190">
    <property type="entry name" value="SAF_AFP_Neu5Ac"/>
</dbReference>
<dbReference type="RefSeq" id="WP_114743928.1">
    <property type="nucleotide sequence ID" value="NZ_QQAY01000001.1"/>
</dbReference>
<sequence>MINIGRRIISEESPAYIIAEAGVNHNGSIEMAEKLIKAAYDAGADAVKFQTFKSELLVSKSARKADYQLTNESDGENQFDMLKGLELTYEEFHHLQRVCNSIGIEFLSTPFDLESAQFLNKLGLHAFKIGSGDLTNLPLLTEIGAFQKPVLLSTGMSNLAEIEEAIHSINHPAIALFHCTSSYPAPHDELNLLSIQSMKHAFQKIVGYSDHTSGIEAAVSSVSIGAKIIEKHITLDQLLPGPDHKASLSPEQFAEYTAAIRRTEKMLGDGKKRCMPSEENTRTTARKSIIASLPLSSGDILSPDTLSIKRPGSGIPPKYLPLVIGRKINKDKQADDPVDWHDLS</sequence>
<keyword evidence="3" id="KW-1185">Reference proteome</keyword>
<dbReference type="AlphaFoldDB" id="A0A370GW03"/>
<accession>A0A370GW03</accession>
<dbReference type="InterPro" id="IPR036732">
    <property type="entry name" value="AFP_Neu5c_C_sf"/>
</dbReference>
<dbReference type="Pfam" id="PF08666">
    <property type="entry name" value="SAF"/>
    <property type="match status" value="1"/>
</dbReference>
<dbReference type="OrthoDB" id="9814210at2"/>
<dbReference type="EMBL" id="QQAY01000001">
    <property type="protein sequence ID" value="RDI47721.1"/>
    <property type="molecule type" value="Genomic_DNA"/>
</dbReference>